<comment type="catalytic activity">
    <reaction evidence="8">
        <text>dUMP + (6R)-5,10-methylene-5,6,7,8-tetrahydrofolate = 7,8-dihydrofolate + dTMP</text>
        <dbReference type="Rhea" id="RHEA:12104"/>
        <dbReference type="ChEBI" id="CHEBI:15636"/>
        <dbReference type="ChEBI" id="CHEBI:57451"/>
        <dbReference type="ChEBI" id="CHEBI:63528"/>
        <dbReference type="ChEBI" id="CHEBI:246422"/>
        <dbReference type="EC" id="2.1.1.45"/>
    </reaction>
    <physiologicalReaction direction="left-to-right" evidence="8">
        <dbReference type="Rhea" id="RHEA:12105"/>
    </physiologicalReaction>
</comment>
<evidence type="ECO:0000256" key="2">
    <source>
        <dbReference type="ARBA" id="ARBA00009972"/>
    </source>
</evidence>
<dbReference type="EC" id="2.1.1.45" evidence="3"/>
<dbReference type="Ensembl" id="ENSFALT00000025351.1">
    <property type="protein sequence ID" value="ENSFALP00000024710.1"/>
    <property type="gene ID" value="ENSFALG00000006240.2"/>
</dbReference>
<dbReference type="NCBIfam" id="TIGR03284">
    <property type="entry name" value="thym_sym"/>
    <property type="match status" value="1"/>
</dbReference>
<evidence type="ECO:0000313" key="13">
    <source>
        <dbReference type="Ensembl" id="ENSFALP00000024710.1"/>
    </source>
</evidence>
<dbReference type="GeneTree" id="ENSGT00390000014786"/>
<feature type="region of interest" description="Disordered" evidence="11">
    <location>
        <begin position="165"/>
        <end position="216"/>
    </location>
</feature>
<dbReference type="GO" id="GO:0005829">
    <property type="term" value="C:cytosol"/>
    <property type="evidence" value="ECO:0007669"/>
    <property type="project" value="TreeGrafter"/>
</dbReference>
<dbReference type="InterPro" id="IPR045097">
    <property type="entry name" value="Thymidate_synth/dCMP_Mease"/>
</dbReference>
<dbReference type="GO" id="GO:0006235">
    <property type="term" value="P:dTTP biosynthetic process"/>
    <property type="evidence" value="ECO:0007669"/>
    <property type="project" value="UniProtKB-UniPathway"/>
</dbReference>
<evidence type="ECO:0000256" key="10">
    <source>
        <dbReference type="PROSITE-ProRule" id="PRU10016"/>
    </source>
</evidence>
<evidence type="ECO:0000256" key="8">
    <source>
        <dbReference type="ARBA" id="ARBA00050752"/>
    </source>
</evidence>
<accession>A0A803VPQ4</accession>
<dbReference type="InterPro" id="IPR000398">
    <property type="entry name" value="Thymidylate_synthase"/>
</dbReference>
<protein>
    <recommendedName>
        <fullName evidence="4">Thymidylate synthase</fullName>
        <ecNumber evidence="3">2.1.1.45</ecNumber>
    </recommendedName>
</protein>
<evidence type="ECO:0000256" key="11">
    <source>
        <dbReference type="SAM" id="MobiDB-lite"/>
    </source>
</evidence>
<sequence>MSLESAYGAARAEGRHGITQSTKYQKTSELTGSNLGRNTTMALHATSNTSRNGGSTTSLGSPFRYMINLSVKKLFLISSLKEPVWFGAQPGASPCSGGTAPCGTTAAAGGDAQHPRRWKRKGREKGKGTGEWGGGGGAAALRPPLGAVWRKSRALAGSAGFGGLGRACGSRHARRRGAAERRGRPPGARRAAVPAAGEAHPAAGPPAGGSHRHRHHLRVRHAGALRPQRSVSAAHDEEGVLEGSAGGAAVVHQDYSNQGVDQLQKVIETIKTNPDDRRIIMCAWNPKDISQMALPPCHALCQFYVLNGELSCQLYQRSGDMGLGVPFNIASYSLLTYMIAHVTGLKPGEFIHTLGDAHIYLNHVEPLKVQLQREPRPFPKLRILREIKDISDFKAEDFQIEDYNPHPPIKMEMAV</sequence>
<dbReference type="GO" id="GO:0004799">
    <property type="term" value="F:thymidylate synthase activity"/>
    <property type="evidence" value="ECO:0007669"/>
    <property type="project" value="UniProtKB-EC"/>
</dbReference>
<dbReference type="InterPro" id="IPR036926">
    <property type="entry name" value="Thymidate_synth/dCMP_Mease_sf"/>
</dbReference>
<evidence type="ECO:0000256" key="4">
    <source>
        <dbReference type="ARBA" id="ARBA00015931"/>
    </source>
</evidence>
<dbReference type="FunFam" id="3.30.572.10:FF:000007">
    <property type="entry name" value="thymidylate synthase isoform X2"/>
    <property type="match status" value="1"/>
</dbReference>
<name>A0A803VPQ4_FICAL</name>
<keyword evidence="6" id="KW-0808">Transferase</keyword>
<dbReference type="AlphaFoldDB" id="A0A803VPQ4"/>
<evidence type="ECO:0000256" key="6">
    <source>
        <dbReference type="ARBA" id="ARBA00022679"/>
    </source>
</evidence>
<dbReference type="UniPathway" id="UPA00575"/>
<dbReference type="GO" id="GO:0046653">
    <property type="term" value="P:tetrahydrofolate metabolic process"/>
    <property type="evidence" value="ECO:0007669"/>
    <property type="project" value="UniProtKB-ARBA"/>
</dbReference>
<comment type="pathway">
    <text evidence="1">Pyrimidine metabolism; dTTP biosynthesis.</text>
</comment>
<feature type="compositionally biased region" description="Basic residues" evidence="11">
    <location>
        <begin position="115"/>
        <end position="124"/>
    </location>
</feature>
<feature type="region of interest" description="Disordered" evidence="11">
    <location>
        <begin position="104"/>
        <end position="138"/>
    </location>
</feature>
<feature type="compositionally biased region" description="Low complexity" evidence="11">
    <location>
        <begin position="185"/>
        <end position="202"/>
    </location>
</feature>
<evidence type="ECO:0000256" key="3">
    <source>
        <dbReference type="ARBA" id="ARBA00011947"/>
    </source>
</evidence>
<reference evidence="13" key="3">
    <citation type="submission" date="2025-09" db="UniProtKB">
        <authorList>
            <consortium name="Ensembl"/>
        </authorList>
    </citation>
    <scope>IDENTIFICATION</scope>
</reference>
<feature type="domain" description="Thymidylate synthase/dCMP hydroxymethylase" evidence="12">
    <location>
        <begin position="247"/>
        <end position="415"/>
    </location>
</feature>
<feature type="region of interest" description="Disordered" evidence="11">
    <location>
        <begin position="1"/>
        <end position="37"/>
    </location>
</feature>
<dbReference type="PROSITE" id="PS00091">
    <property type="entry name" value="THYMIDYLATE_SYNTHASE"/>
    <property type="match status" value="1"/>
</dbReference>
<organism evidence="13 14">
    <name type="scientific">Ficedula albicollis</name>
    <name type="common">Collared flycatcher</name>
    <name type="synonym">Muscicapa albicollis</name>
    <dbReference type="NCBI Taxonomy" id="59894"/>
    <lineage>
        <taxon>Eukaryota</taxon>
        <taxon>Metazoa</taxon>
        <taxon>Chordata</taxon>
        <taxon>Craniata</taxon>
        <taxon>Vertebrata</taxon>
        <taxon>Euteleostomi</taxon>
        <taxon>Archelosauria</taxon>
        <taxon>Archosauria</taxon>
        <taxon>Dinosauria</taxon>
        <taxon>Saurischia</taxon>
        <taxon>Theropoda</taxon>
        <taxon>Coelurosauria</taxon>
        <taxon>Aves</taxon>
        <taxon>Neognathae</taxon>
        <taxon>Neoaves</taxon>
        <taxon>Telluraves</taxon>
        <taxon>Australaves</taxon>
        <taxon>Passeriformes</taxon>
        <taxon>Muscicapidae</taxon>
        <taxon>Ficedula</taxon>
    </lineage>
</organism>
<evidence type="ECO:0000256" key="7">
    <source>
        <dbReference type="ARBA" id="ARBA00022727"/>
    </source>
</evidence>
<dbReference type="Pfam" id="PF00303">
    <property type="entry name" value="Thymidylat_synt"/>
    <property type="match status" value="1"/>
</dbReference>
<keyword evidence="14" id="KW-1185">Reference proteome</keyword>
<reference evidence="13" key="2">
    <citation type="submission" date="2025-08" db="UniProtKB">
        <authorList>
            <consortium name="Ensembl"/>
        </authorList>
    </citation>
    <scope>IDENTIFICATION</scope>
</reference>
<gene>
    <name evidence="13" type="primary">TYMS</name>
</gene>
<feature type="compositionally biased region" description="Gly residues" evidence="11">
    <location>
        <begin position="129"/>
        <end position="138"/>
    </location>
</feature>
<dbReference type="GO" id="GO:0032259">
    <property type="term" value="P:methylation"/>
    <property type="evidence" value="ECO:0007669"/>
    <property type="project" value="UniProtKB-KW"/>
</dbReference>
<dbReference type="Gene3D" id="3.30.572.10">
    <property type="entry name" value="Thymidylate synthase/dCMP hydroxymethylase domain"/>
    <property type="match status" value="1"/>
</dbReference>
<proteinExistence type="inferred from homology"/>
<dbReference type="InterPro" id="IPR020940">
    <property type="entry name" value="Thymidylate_synthase_AS"/>
</dbReference>
<comment type="similarity">
    <text evidence="2">Belongs to the thymidylate synthase family.</text>
</comment>
<dbReference type="InterPro" id="IPR023451">
    <property type="entry name" value="Thymidate_synth/dCMP_Mease_dom"/>
</dbReference>
<dbReference type="GO" id="GO:0005739">
    <property type="term" value="C:mitochondrion"/>
    <property type="evidence" value="ECO:0007669"/>
    <property type="project" value="TreeGrafter"/>
</dbReference>
<dbReference type="PANTHER" id="PTHR11548:SF2">
    <property type="entry name" value="THYMIDYLATE SYNTHASE"/>
    <property type="match status" value="1"/>
</dbReference>
<keyword evidence="5" id="KW-0489">Methyltransferase</keyword>
<reference evidence="13 14" key="1">
    <citation type="journal article" date="2012" name="Nature">
        <title>The genomic landscape of species divergence in Ficedula flycatchers.</title>
        <authorList>
            <person name="Ellegren H."/>
            <person name="Smeds L."/>
            <person name="Burri R."/>
            <person name="Olason P.I."/>
            <person name="Backstrom N."/>
            <person name="Kawakami T."/>
            <person name="Kunstner A."/>
            <person name="Makinen H."/>
            <person name="Nadachowska-Brzyska K."/>
            <person name="Qvarnstrom A."/>
            <person name="Uebbing S."/>
            <person name="Wolf J.B."/>
        </authorList>
    </citation>
    <scope>NUCLEOTIDE SEQUENCE [LARGE SCALE GENOMIC DNA]</scope>
</reference>
<feature type="active site" evidence="10">
    <location>
        <position position="297"/>
    </location>
</feature>
<evidence type="ECO:0000256" key="1">
    <source>
        <dbReference type="ARBA" id="ARBA00004992"/>
    </source>
</evidence>
<dbReference type="GO" id="GO:0006231">
    <property type="term" value="P:dTMP biosynthetic process"/>
    <property type="evidence" value="ECO:0007669"/>
    <property type="project" value="InterPro"/>
</dbReference>
<evidence type="ECO:0000256" key="5">
    <source>
        <dbReference type="ARBA" id="ARBA00022603"/>
    </source>
</evidence>
<keyword evidence="7" id="KW-0545">Nucleotide biosynthesis</keyword>
<evidence type="ECO:0000256" key="9">
    <source>
        <dbReference type="ARBA" id="ARBA00056634"/>
    </source>
</evidence>
<comment type="function">
    <text evidence="9">Catalyzes the reductive methylation of 2'-deoxyuridine 5'-monophosphate (dUMP) to thymidine 5'-monophosphate (dTMP), using the cosubstrate, 5,10- methylenetetrahydrofolate (CH2H4folate) as a 1-carbon donor and reductant and contributes to the de novo mitochondrial thymidylate biosynthesis pathway.</text>
</comment>
<feature type="compositionally biased region" description="Polar residues" evidence="11">
    <location>
        <begin position="18"/>
        <end position="37"/>
    </location>
</feature>
<evidence type="ECO:0000259" key="12">
    <source>
        <dbReference type="Pfam" id="PF00303"/>
    </source>
</evidence>
<dbReference type="SUPFAM" id="SSF55831">
    <property type="entry name" value="Thymidylate synthase/dCMP hydroxymethylase"/>
    <property type="match status" value="1"/>
</dbReference>
<dbReference type="CDD" id="cd00351">
    <property type="entry name" value="TS_Pyrimidine_HMase"/>
    <property type="match status" value="1"/>
</dbReference>
<dbReference type="PANTHER" id="PTHR11548">
    <property type="entry name" value="THYMIDYLATE SYNTHASE 1"/>
    <property type="match status" value="1"/>
</dbReference>
<dbReference type="Proteomes" id="UP000016665">
    <property type="component" value="Chromosome 2"/>
</dbReference>
<evidence type="ECO:0000313" key="14">
    <source>
        <dbReference type="Proteomes" id="UP000016665"/>
    </source>
</evidence>